<proteinExistence type="predicted"/>
<accession>A0ABV8FXI6</accession>
<dbReference type="RefSeq" id="WP_378537488.1">
    <property type="nucleotide sequence ID" value="NZ_JBHSBH010000015.1"/>
</dbReference>
<name>A0ABV8FXI6_9ACTN</name>
<keyword evidence="2" id="KW-1185">Reference proteome</keyword>
<organism evidence="1 2">
    <name type="scientific">Nocardiopsis sediminis</name>
    <dbReference type="NCBI Taxonomy" id="1778267"/>
    <lineage>
        <taxon>Bacteria</taxon>
        <taxon>Bacillati</taxon>
        <taxon>Actinomycetota</taxon>
        <taxon>Actinomycetes</taxon>
        <taxon>Streptosporangiales</taxon>
        <taxon>Nocardiopsidaceae</taxon>
        <taxon>Nocardiopsis</taxon>
    </lineage>
</organism>
<sequence length="76" mass="8418">MRPTTHEFDTELLRGGEVATLGAVVYRGRTVIQPGPDRWAPLRRWAQGLADQVDGPITWRARTDDTVVAEGTVYPA</sequence>
<comment type="caution">
    <text evidence="1">The sequence shown here is derived from an EMBL/GenBank/DDBJ whole genome shotgun (WGS) entry which is preliminary data.</text>
</comment>
<protein>
    <submittedName>
        <fullName evidence="1">Uncharacterized protein</fullName>
    </submittedName>
</protein>
<gene>
    <name evidence="1" type="ORF">ACFOVU_24995</name>
</gene>
<dbReference type="Proteomes" id="UP001595847">
    <property type="component" value="Unassembled WGS sequence"/>
</dbReference>
<dbReference type="EMBL" id="JBHSBH010000015">
    <property type="protein sequence ID" value="MFC3999198.1"/>
    <property type="molecule type" value="Genomic_DNA"/>
</dbReference>
<evidence type="ECO:0000313" key="2">
    <source>
        <dbReference type="Proteomes" id="UP001595847"/>
    </source>
</evidence>
<reference evidence="2" key="1">
    <citation type="journal article" date="2019" name="Int. J. Syst. Evol. Microbiol.">
        <title>The Global Catalogue of Microorganisms (GCM) 10K type strain sequencing project: providing services to taxonomists for standard genome sequencing and annotation.</title>
        <authorList>
            <consortium name="The Broad Institute Genomics Platform"/>
            <consortium name="The Broad Institute Genome Sequencing Center for Infectious Disease"/>
            <person name="Wu L."/>
            <person name="Ma J."/>
        </authorList>
    </citation>
    <scope>NUCLEOTIDE SEQUENCE [LARGE SCALE GENOMIC DNA]</scope>
    <source>
        <strain evidence="2">TBRC 1826</strain>
    </source>
</reference>
<evidence type="ECO:0000313" key="1">
    <source>
        <dbReference type="EMBL" id="MFC3999198.1"/>
    </source>
</evidence>